<organism evidence="1 2">
    <name type="scientific">Funneliformis mosseae</name>
    <name type="common">Endomycorrhizal fungus</name>
    <name type="synonym">Glomus mosseae</name>
    <dbReference type="NCBI Taxonomy" id="27381"/>
    <lineage>
        <taxon>Eukaryota</taxon>
        <taxon>Fungi</taxon>
        <taxon>Fungi incertae sedis</taxon>
        <taxon>Mucoromycota</taxon>
        <taxon>Glomeromycotina</taxon>
        <taxon>Glomeromycetes</taxon>
        <taxon>Glomerales</taxon>
        <taxon>Glomeraceae</taxon>
        <taxon>Funneliformis</taxon>
    </lineage>
</organism>
<dbReference type="Proteomes" id="UP000789375">
    <property type="component" value="Unassembled WGS sequence"/>
</dbReference>
<dbReference type="AlphaFoldDB" id="A0A9N9FQL0"/>
<accession>A0A9N9FQL0</accession>
<proteinExistence type="predicted"/>
<protein>
    <submittedName>
        <fullName evidence="1">7538_t:CDS:1</fullName>
    </submittedName>
</protein>
<comment type="caution">
    <text evidence="1">The sequence shown here is derived from an EMBL/GenBank/DDBJ whole genome shotgun (WGS) entry which is preliminary data.</text>
</comment>
<dbReference type="EMBL" id="CAJVPP010001332">
    <property type="protein sequence ID" value="CAG8549550.1"/>
    <property type="molecule type" value="Genomic_DNA"/>
</dbReference>
<reference evidence="1" key="1">
    <citation type="submission" date="2021-06" db="EMBL/GenBank/DDBJ databases">
        <authorList>
            <person name="Kallberg Y."/>
            <person name="Tangrot J."/>
            <person name="Rosling A."/>
        </authorList>
    </citation>
    <scope>NUCLEOTIDE SEQUENCE</scope>
    <source>
        <strain evidence="1">87-6 pot B 2015</strain>
    </source>
</reference>
<evidence type="ECO:0000313" key="2">
    <source>
        <dbReference type="Proteomes" id="UP000789375"/>
    </source>
</evidence>
<keyword evidence="2" id="KW-1185">Reference proteome</keyword>
<sequence>MIKTPSIASSVQSPPLFTRILKSLFISPNNNEIKNNINQHKYKLYLVEKNHPNAKNLVLCRFICAVFDRLLKSNDITCNEGIKLGVDDILDLLQKESKTYDSDEQEEFAVWEVLNSSLLQLRRELWKDGKFV</sequence>
<evidence type="ECO:0000313" key="1">
    <source>
        <dbReference type="EMBL" id="CAG8549550.1"/>
    </source>
</evidence>
<gene>
    <name evidence="1" type="ORF">FMOSSE_LOCUS6396</name>
</gene>
<name>A0A9N9FQL0_FUNMO</name>